<dbReference type="InterPro" id="IPR029063">
    <property type="entry name" value="SAM-dependent_MTases_sf"/>
</dbReference>
<dbReference type="Proteomes" id="UP000742786">
    <property type="component" value="Unassembled WGS sequence"/>
</dbReference>
<evidence type="ECO:0000313" key="5">
    <source>
        <dbReference type="Proteomes" id="UP000742786"/>
    </source>
</evidence>
<dbReference type="EMBL" id="CAJQUM010000001">
    <property type="protein sequence ID" value="CAG4882968.1"/>
    <property type="molecule type" value="Genomic_DNA"/>
</dbReference>
<dbReference type="AlphaFoldDB" id="A0A916N8T5"/>
<dbReference type="InterPro" id="IPR007848">
    <property type="entry name" value="Small_mtfrase_dom"/>
</dbReference>
<dbReference type="PANTHER" id="PTHR18895">
    <property type="entry name" value="HEMK METHYLTRANSFERASE"/>
    <property type="match status" value="1"/>
</dbReference>
<reference evidence="4" key="1">
    <citation type="submission" date="2021-04" db="EMBL/GenBank/DDBJ databases">
        <authorList>
            <person name="Hornung B."/>
        </authorList>
    </citation>
    <scope>NUCLEOTIDE SEQUENCE</scope>
    <source>
        <strain evidence="4">G5G6</strain>
    </source>
</reference>
<organism evidence="4 5">
    <name type="scientific">Georgfuchsia toluolica</name>
    <dbReference type="NCBI Taxonomy" id="424218"/>
    <lineage>
        <taxon>Bacteria</taxon>
        <taxon>Pseudomonadati</taxon>
        <taxon>Pseudomonadota</taxon>
        <taxon>Betaproteobacteria</taxon>
        <taxon>Nitrosomonadales</taxon>
        <taxon>Sterolibacteriaceae</taxon>
        <taxon>Georgfuchsia</taxon>
    </lineage>
</organism>
<comment type="caution">
    <text evidence="4">The sequence shown here is derived from an EMBL/GenBank/DDBJ whole genome shotgun (WGS) entry which is preliminary data.</text>
</comment>
<feature type="domain" description="Methyltransferase small" evidence="3">
    <location>
        <begin position="19"/>
        <end position="95"/>
    </location>
</feature>
<dbReference type="CDD" id="cd02440">
    <property type="entry name" value="AdoMet_MTases"/>
    <property type="match status" value="1"/>
</dbReference>
<evidence type="ECO:0000256" key="2">
    <source>
        <dbReference type="ARBA" id="ARBA00022691"/>
    </source>
</evidence>
<evidence type="ECO:0000256" key="1">
    <source>
        <dbReference type="ARBA" id="ARBA00022603"/>
    </source>
</evidence>
<accession>A0A916N8T5</accession>
<evidence type="ECO:0000259" key="3">
    <source>
        <dbReference type="Pfam" id="PF05175"/>
    </source>
</evidence>
<keyword evidence="1" id="KW-0808">Transferase</keyword>
<dbReference type="Gene3D" id="3.40.50.150">
    <property type="entry name" value="Vaccinia Virus protein VP39"/>
    <property type="match status" value="1"/>
</dbReference>
<sequence length="209" mass="21979">MARRLPQCAPLPAPAAQITTFDIGTGTGVLAAALAQHGIPHIVATDMNPRALVCARENLARLELGKQVNVMETDLFPIGQATLVACNPPWGAGTAELGTRTCRLQSRQPHAARFSRRPRRASGAGRRRLADTLQPGRTSRLAHTGSVACADRRSGIEGCRTTRRAAASPACHGPLGPAACGTCKRSDIAVATGGAITGILYNLPLFWMD</sequence>
<dbReference type="InterPro" id="IPR050320">
    <property type="entry name" value="N5-glutamine_MTase"/>
</dbReference>
<dbReference type="SUPFAM" id="SSF53335">
    <property type="entry name" value="S-adenosyl-L-methionine-dependent methyltransferases"/>
    <property type="match status" value="1"/>
</dbReference>
<gene>
    <name evidence="4" type="ORF">GTOL_10850</name>
</gene>
<evidence type="ECO:0000313" key="4">
    <source>
        <dbReference type="EMBL" id="CAG4882968.1"/>
    </source>
</evidence>
<name>A0A916N8T5_9PROT</name>
<keyword evidence="5" id="KW-1185">Reference proteome</keyword>
<keyword evidence="2" id="KW-0949">S-adenosyl-L-methionine</keyword>
<dbReference type="PANTHER" id="PTHR18895:SF74">
    <property type="entry name" value="MTRF1L RELEASE FACTOR GLUTAMINE METHYLTRANSFERASE"/>
    <property type="match status" value="1"/>
</dbReference>
<dbReference type="GO" id="GO:0032259">
    <property type="term" value="P:methylation"/>
    <property type="evidence" value="ECO:0007669"/>
    <property type="project" value="UniProtKB-KW"/>
</dbReference>
<proteinExistence type="predicted"/>
<protein>
    <recommendedName>
        <fullName evidence="3">Methyltransferase small domain-containing protein</fullName>
    </recommendedName>
</protein>
<dbReference type="GO" id="GO:0036009">
    <property type="term" value="F:protein-glutamine N-methyltransferase activity"/>
    <property type="evidence" value="ECO:0007669"/>
    <property type="project" value="TreeGrafter"/>
</dbReference>
<keyword evidence="1" id="KW-0489">Methyltransferase</keyword>
<dbReference type="Pfam" id="PF05175">
    <property type="entry name" value="MTS"/>
    <property type="match status" value="1"/>
</dbReference>